<reference evidence="2 3" key="1">
    <citation type="journal article" date="2022" name="Nat. Genet.">
        <title>Improved pea reference genome and pan-genome highlight genomic features and evolutionary characteristics.</title>
        <authorList>
            <person name="Yang T."/>
            <person name="Liu R."/>
            <person name="Luo Y."/>
            <person name="Hu S."/>
            <person name="Wang D."/>
            <person name="Wang C."/>
            <person name="Pandey M.K."/>
            <person name="Ge S."/>
            <person name="Xu Q."/>
            <person name="Li N."/>
            <person name="Li G."/>
            <person name="Huang Y."/>
            <person name="Saxena R.K."/>
            <person name="Ji Y."/>
            <person name="Li M."/>
            <person name="Yan X."/>
            <person name="He Y."/>
            <person name="Liu Y."/>
            <person name="Wang X."/>
            <person name="Xiang C."/>
            <person name="Varshney R.K."/>
            <person name="Ding H."/>
            <person name="Gao S."/>
            <person name="Zong X."/>
        </authorList>
    </citation>
    <scope>NUCLEOTIDE SEQUENCE [LARGE SCALE GENOMIC DNA]</scope>
    <source>
        <strain evidence="2 3">cv. Zhongwan 6</strain>
    </source>
</reference>
<organism evidence="2 3">
    <name type="scientific">Pisum sativum</name>
    <name type="common">Garden pea</name>
    <name type="synonym">Lathyrus oleraceus</name>
    <dbReference type="NCBI Taxonomy" id="3888"/>
    <lineage>
        <taxon>Eukaryota</taxon>
        <taxon>Viridiplantae</taxon>
        <taxon>Streptophyta</taxon>
        <taxon>Embryophyta</taxon>
        <taxon>Tracheophyta</taxon>
        <taxon>Spermatophyta</taxon>
        <taxon>Magnoliopsida</taxon>
        <taxon>eudicotyledons</taxon>
        <taxon>Gunneridae</taxon>
        <taxon>Pentapetalae</taxon>
        <taxon>rosids</taxon>
        <taxon>fabids</taxon>
        <taxon>Fabales</taxon>
        <taxon>Fabaceae</taxon>
        <taxon>Papilionoideae</taxon>
        <taxon>50 kb inversion clade</taxon>
        <taxon>NPAAA clade</taxon>
        <taxon>Hologalegina</taxon>
        <taxon>IRL clade</taxon>
        <taxon>Fabeae</taxon>
        <taxon>Lathyrus</taxon>
    </lineage>
</organism>
<dbReference type="Gramene" id="Psat05G0482000-T1">
    <property type="protein sequence ID" value="KAI5409155.1"/>
    <property type="gene ID" value="KIW84_054820"/>
</dbReference>
<evidence type="ECO:0000313" key="3">
    <source>
        <dbReference type="Proteomes" id="UP001058974"/>
    </source>
</evidence>
<protein>
    <recommendedName>
        <fullName evidence="1">Retrovirus-related Pol polyprotein from transposon TNT 1-94-like beta-barrel domain-containing protein</fullName>
    </recommendedName>
</protein>
<dbReference type="InterPro" id="IPR054722">
    <property type="entry name" value="PolX-like_BBD"/>
</dbReference>
<keyword evidence="3" id="KW-1185">Reference proteome</keyword>
<feature type="domain" description="Retrovirus-related Pol polyprotein from transposon TNT 1-94-like beta-barrel" evidence="1">
    <location>
        <begin position="42"/>
        <end position="106"/>
    </location>
</feature>
<accession>A0A9D4WWV8</accession>
<gene>
    <name evidence="2" type="ORF">KIW84_054820</name>
</gene>
<comment type="caution">
    <text evidence="2">The sequence shown here is derived from an EMBL/GenBank/DDBJ whole genome shotgun (WGS) entry which is preliminary data.</text>
</comment>
<dbReference type="AlphaFoldDB" id="A0A9D4WWV8"/>
<evidence type="ECO:0000259" key="1">
    <source>
        <dbReference type="Pfam" id="PF22936"/>
    </source>
</evidence>
<name>A0A9D4WWV8_PEA</name>
<sequence>MYMETMHAINMVRGESSSFYFAGVDIKHSNHDVQTKADDCKWILDTGETYHICNSIDWFISYNELVLPISVGFPNATSIQAHIVGKVKMHDKLILEKVLYLPSFNERGFLKKIGLARLMDDLYYLKLGQVKLSNSIHVVDAYLSRIWNLRLGHLSHDRTKCLDKKYNYIPVFAHVSCDVRHMTK</sequence>
<dbReference type="EMBL" id="JAMSHJ010000005">
    <property type="protein sequence ID" value="KAI5409155.1"/>
    <property type="molecule type" value="Genomic_DNA"/>
</dbReference>
<proteinExistence type="predicted"/>
<evidence type="ECO:0000313" key="2">
    <source>
        <dbReference type="EMBL" id="KAI5409155.1"/>
    </source>
</evidence>
<dbReference type="Proteomes" id="UP001058974">
    <property type="component" value="Chromosome 5"/>
</dbReference>
<dbReference type="Pfam" id="PF22936">
    <property type="entry name" value="Pol_BBD"/>
    <property type="match status" value="1"/>
</dbReference>